<proteinExistence type="predicted"/>
<comment type="caution">
    <text evidence="1">The sequence shown here is derived from an EMBL/GenBank/DDBJ whole genome shotgun (WGS) entry which is preliminary data.</text>
</comment>
<accession>A0A544TNK3</accession>
<dbReference type="InterPro" id="IPR011048">
    <property type="entry name" value="Haem_d1_sf"/>
</dbReference>
<dbReference type="OrthoDB" id="120019at2"/>
<dbReference type="Gene3D" id="2.130.10.10">
    <property type="entry name" value="YVTN repeat-like/Quinoprotein amine dehydrogenase"/>
    <property type="match status" value="1"/>
</dbReference>
<organism evidence="1 2">
    <name type="scientific">Psychrobacillus vulpis</name>
    <dbReference type="NCBI Taxonomy" id="2325572"/>
    <lineage>
        <taxon>Bacteria</taxon>
        <taxon>Bacillati</taxon>
        <taxon>Bacillota</taxon>
        <taxon>Bacilli</taxon>
        <taxon>Bacillales</taxon>
        <taxon>Bacillaceae</taxon>
        <taxon>Psychrobacillus</taxon>
    </lineage>
</organism>
<dbReference type="InterPro" id="IPR051200">
    <property type="entry name" value="Host-pathogen_enzymatic-act"/>
</dbReference>
<evidence type="ECO:0008006" key="3">
    <source>
        <dbReference type="Google" id="ProtNLM"/>
    </source>
</evidence>
<evidence type="ECO:0000313" key="2">
    <source>
        <dbReference type="Proteomes" id="UP000316626"/>
    </source>
</evidence>
<dbReference type="AlphaFoldDB" id="A0A544TNK3"/>
<dbReference type="SUPFAM" id="SSF51004">
    <property type="entry name" value="C-terminal (heme d1) domain of cytochrome cd1-nitrite reductase"/>
    <property type="match status" value="1"/>
</dbReference>
<dbReference type="PANTHER" id="PTHR47197">
    <property type="entry name" value="PROTEIN NIRF"/>
    <property type="match status" value="1"/>
</dbReference>
<dbReference type="InterPro" id="IPR015943">
    <property type="entry name" value="WD40/YVTN_repeat-like_dom_sf"/>
</dbReference>
<sequence length="314" mass="34832">MRKILDLLFLSWILVACSDNSYNSIDSSTDFVASLNTLDSSIDFISKDQEVIETWKLDAAYTGFTLVLNDYIFLYGYSLDRAELIQLSTGKKITSFPVHEGTTFAYAVEDTIYVANGKENTVTSFDIKGNEIAKADAGRYPMSMIADEQYLYVVNFKDTLMSVFSLGDLKLDRTWNIPTSSHGLYLNGDELWLGGHGAGSQPNKVIRKYNLVSGELQGEIEAPMMPIDFTDTSDGNIFTVSHGSNNVSEFSKDGELLSSIKVGANPFSIKAFEDCIVVAGYDDHQVYFLQNGKIIEKLKVGKGPFQLVTREVSK</sequence>
<gene>
    <name evidence="1" type="ORF">FG384_14540</name>
</gene>
<protein>
    <recommendedName>
        <fullName evidence="3">YncE family protein</fullName>
    </recommendedName>
</protein>
<evidence type="ECO:0000313" key="1">
    <source>
        <dbReference type="EMBL" id="TQR19038.1"/>
    </source>
</evidence>
<dbReference type="RefSeq" id="WP_142643334.1">
    <property type="nucleotide sequence ID" value="NZ_VDGI01000017.1"/>
</dbReference>
<dbReference type="Proteomes" id="UP000316626">
    <property type="component" value="Unassembled WGS sequence"/>
</dbReference>
<reference evidence="1 2" key="1">
    <citation type="submission" date="2019-06" db="EMBL/GenBank/DDBJ databases">
        <title>Psychrobacillus vulpis sp. nov., a new species isolated from feces of a red fox that inhabits in The Tablas de Daimiel Natural Park, Albacete, Spain.</title>
        <authorList>
            <person name="Rodriguez M."/>
            <person name="Reina J.C."/>
            <person name="Bejar V."/>
            <person name="Llamas I."/>
        </authorList>
    </citation>
    <scope>NUCLEOTIDE SEQUENCE [LARGE SCALE GENOMIC DNA]</scope>
    <source>
        <strain evidence="1 2">Z8</strain>
    </source>
</reference>
<dbReference type="EMBL" id="VDGI01000017">
    <property type="protein sequence ID" value="TQR19038.1"/>
    <property type="molecule type" value="Genomic_DNA"/>
</dbReference>
<dbReference type="PROSITE" id="PS51257">
    <property type="entry name" value="PROKAR_LIPOPROTEIN"/>
    <property type="match status" value="1"/>
</dbReference>
<keyword evidence="2" id="KW-1185">Reference proteome</keyword>
<name>A0A544TNK3_9BACI</name>
<dbReference type="PANTHER" id="PTHR47197:SF3">
    <property type="entry name" value="DIHYDRO-HEME D1 DEHYDROGENASE"/>
    <property type="match status" value="1"/>
</dbReference>